<dbReference type="InterPro" id="IPR049470">
    <property type="entry name" value="TRM61_C"/>
</dbReference>
<dbReference type="PANTHER" id="PTHR12133">
    <property type="entry name" value="TRNA (ADENINE(58)-N(1))-METHYLTRANSFERASE"/>
    <property type="match status" value="1"/>
</dbReference>
<keyword evidence="4 5" id="KW-0819">tRNA processing</keyword>
<sequence>MKTIEENGLVLIIYKDKKYLKRVESGKSFHGTGGIINFADLAGTAYGMRYGQYQLFEPTLEDIIMYGLRRETQIVFPKDGYYICFKLNLHCGSRLLEVGAGSGALTCMFSRMVGPEGKVVSFEKEERHYRNAKKNIQRFAEWNNVELHNGDVTGYEEGEFDAAFIDVREPWLLLEKVRDLVKGSGLLGTIVPTANQIADTLRGLQDGFGDIEVMELMLRKYKTVAERVRPEDRMVAHTGYLVFARTLE</sequence>
<dbReference type="SUPFAM" id="SSF53335">
    <property type="entry name" value="S-adenosyl-L-methionine-dependent methyltransferases"/>
    <property type="match status" value="1"/>
</dbReference>
<evidence type="ECO:0000256" key="5">
    <source>
        <dbReference type="PIRNR" id="PIRNR017269"/>
    </source>
</evidence>
<evidence type="ECO:0000259" key="7">
    <source>
        <dbReference type="Pfam" id="PF08704"/>
    </source>
</evidence>
<protein>
    <recommendedName>
        <fullName evidence="5">tRNA (adenine(58)-N(1))-methyltransferase TrmI</fullName>
        <ecNumber evidence="5">2.1.1.220</ecNumber>
    </recommendedName>
</protein>
<dbReference type="Pfam" id="PF08704">
    <property type="entry name" value="GCD14"/>
    <property type="match status" value="1"/>
</dbReference>
<feature type="binding site" evidence="6">
    <location>
        <begin position="102"/>
        <end position="105"/>
    </location>
    <ligand>
        <name>S-adenosyl-L-methionine</name>
        <dbReference type="ChEBI" id="CHEBI:59789"/>
    </ligand>
</feature>
<comment type="caution">
    <text evidence="8">The sequence shown here is derived from an EMBL/GenBank/DDBJ whole genome shotgun (WGS) entry which is preliminary data.</text>
</comment>
<dbReference type="EMBL" id="JAAYEE010000016">
    <property type="protein sequence ID" value="NLW33993.1"/>
    <property type="molecule type" value="Genomic_DNA"/>
</dbReference>
<dbReference type="InterPro" id="IPR014816">
    <property type="entry name" value="tRNA_MeTrfase_Gcd14"/>
</dbReference>
<dbReference type="GO" id="GO:0030488">
    <property type="term" value="P:tRNA methylation"/>
    <property type="evidence" value="ECO:0007669"/>
    <property type="project" value="InterPro"/>
</dbReference>
<dbReference type="Proteomes" id="UP000777265">
    <property type="component" value="Unassembled WGS sequence"/>
</dbReference>
<dbReference type="AlphaFoldDB" id="A0A971RZ73"/>
<organism evidence="8 9">
    <name type="scientific">Syntrophorhabdus aromaticivorans</name>
    <dbReference type="NCBI Taxonomy" id="328301"/>
    <lineage>
        <taxon>Bacteria</taxon>
        <taxon>Pseudomonadati</taxon>
        <taxon>Thermodesulfobacteriota</taxon>
        <taxon>Syntrophorhabdia</taxon>
        <taxon>Syntrophorhabdales</taxon>
        <taxon>Syntrophorhabdaceae</taxon>
        <taxon>Syntrophorhabdus</taxon>
    </lineage>
</organism>
<dbReference type="GO" id="GO:0031515">
    <property type="term" value="C:tRNA (m1A) methyltransferase complex"/>
    <property type="evidence" value="ECO:0007669"/>
    <property type="project" value="UniProtKB-UniRule"/>
</dbReference>
<evidence type="ECO:0000256" key="1">
    <source>
        <dbReference type="ARBA" id="ARBA00022603"/>
    </source>
</evidence>
<comment type="catalytic activity">
    <reaction evidence="5">
        <text>adenosine(58) in tRNA + S-adenosyl-L-methionine = N(1)-methyladenosine(58) in tRNA + S-adenosyl-L-homocysteine + H(+)</text>
        <dbReference type="Rhea" id="RHEA:43152"/>
        <dbReference type="Rhea" id="RHEA-COMP:10365"/>
        <dbReference type="Rhea" id="RHEA-COMP:10366"/>
        <dbReference type="ChEBI" id="CHEBI:15378"/>
        <dbReference type="ChEBI" id="CHEBI:57856"/>
        <dbReference type="ChEBI" id="CHEBI:59789"/>
        <dbReference type="ChEBI" id="CHEBI:74411"/>
        <dbReference type="ChEBI" id="CHEBI:74491"/>
        <dbReference type="EC" id="2.1.1.220"/>
    </reaction>
</comment>
<dbReference type="PANTHER" id="PTHR12133:SF1">
    <property type="entry name" value="TRNA (ADENINE(58)-N(1))-METHYLTRANSFERASE, MITOCHONDRIAL"/>
    <property type="match status" value="1"/>
</dbReference>
<feature type="binding site" evidence="6">
    <location>
        <position position="128"/>
    </location>
    <ligand>
        <name>S-adenosyl-L-methionine</name>
        <dbReference type="ChEBI" id="CHEBI:59789"/>
    </ligand>
</feature>
<keyword evidence="2 5" id="KW-0808">Transferase</keyword>
<comment type="similarity">
    <text evidence="5">Belongs to the class I-like SAM-binding methyltransferase superfamily. TRM61 family.</text>
</comment>
<feature type="domain" description="tRNA (adenine(58)-N(1))-methyltransferase catalytic subunit TRM61 C-terminal" evidence="7">
    <location>
        <begin position="67"/>
        <end position="225"/>
    </location>
</feature>
<name>A0A971RZ73_9BACT</name>
<comment type="function">
    <text evidence="5">Catalyzes the S-adenosyl-L-methionine-dependent formation of N(1)-methyladenine at position 58 (m1A58) in tRNA.</text>
</comment>
<feature type="binding site" evidence="6">
    <location>
        <position position="123"/>
    </location>
    <ligand>
        <name>S-adenosyl-L-methionine</name>
        <dbReference type="ChEBI" id="CHEBI:59789"/>
    </ligand>
</feature>
<dbReference type="InterPro" id="IPR029063">
    <property type="entry name" value="SAM-dependent_MTases_sf"/>
</dbReference>
<keyword evidence="3 5" id="KW-0949">S-adenosyl-L-methionine</keyword>
<evidence type="ECO:0000313" key="8">
    <source>
        <dbReference type="EMBL" id="NLW33993.1"/>
    </source>
</evidence>
<evidence type="ECO:0000256" key="3">
    <source>
        <dbReference type="ARBA" id="ARBA00022691"/>
    </source>
</evidence>
<reference evidence="8" key="1">
    <citation type="journal article" date="2020" name="Biotechnol. Biofuels">
        <title>New insights from the biogas microbiome by comprehensive genome-resolved metagenomics of nearly 1600 species originating from multiple anaerobic digesters.</title>
        <authorList>
            <person name="Campanaro S."/>
            <person name="Treu L."/>
            <person name="Rodriguez-R L.M."/>
            <person name="Kovalovszki A."/>
            <person name="Ziels R.M."/>
            <person name="Maus I."/>
            <person name="Zhu X."/>
            <person name="Kougias P.G."/>
            <person name="Basile A."/>
            <person name="Luo G."/>
            <person name="Schluter A."/>
            <person name="Konstantinidis K.T."/>
            <person name="Angelidaki I."/>
        </authorList>
    </citation>
    <scope>NUCLEOTIDE SEQUENCE</scope>
    <source>
        <strain evidence="8">AS06rmzACSIP_7</strain>
    </source>
</reference>
<evidence type="ECO:0000256" key="2">
    <source>
        <dbReference type="ARBA" id="ARBA00022679"/>
    </source>
</evidence>
<dbReference type="CDD" id="cd02440">
    <property type="entry name" value="AdoMet_MTases"/>
    <property type="match status" value="1"/>
</dbReference>
<evidence type="ECO:0000256" key="6">
    <source>
        <dbReference type="PIRSR" id="PIRSR017269-1"/>
    </source>
</evidence>
<dbReference type="Gene3D" id="3.10.330.20">
    <property type="match status" value="1"/>
</dbReference>
<reference evidence="8" key="2">
    <citation type="submission" date="2020-01" db="EMBL/GenBank/DDBJ databases">
        <authorList>
            <person name="Campanaro S."/>
        </authorList>
    </citation>
    <scope>NUCLEOTIDE SEQUENCE</scope>
    <source>
        <strain evidence="8">AS06rmzACSIP_7</strain>
    </source>
</reference>
<dbReference type="EC" id="2.1.1.220" evidence="5"/>
<evidence type="ECO:0000256" key="4">
    <source>
        <dbReference type="ARBA" id="ARBA00022694"/>
    </source>
</evidence>
<evidence type="ECO:0000313" key="9">
    <source>
        <dbReference type="Proteomes" id="UP000777265"/>
    </source>
</evidence>
<gene>
    <name evidence="8" type="ORF">GXY80_00725</name>
</gene>
<feature type="binding site" evidence="6">
    <location>
        <position position="166"/>
    </location>
    <ligand>
        <name>S-adenosyl-L-methionine</name>
        <dbReference type="ChEBI" id="CHEBI:59789"/>
    </ligand>
</feature>
<comment type="subunit">
    <text evidence="5">Homotetramer composed of a dimer of dimers.</text>
</comment>
<accession>A0A971RZ73</accession>
<keyword evidence="1 5" id="KW-0489">Methyltransferase</keyword>
<dbReference type="PROSITE" id="PS51620">
    <property type="entry name" value="SAM_TRM61"/>
    <property type="match status" value="1"/>
</dbReference>
<dbReference type="GO" id="GO:0160107">
    <property type="term" value="F:tRNA (adenine(58)-N1)-methyltransferase activity"/>
    <property type="evidence" value="ECO:0007669"/>
    <property type="project" value="UniProtKB-EC"/>
</dbReference>
<dbReference type="PIRSF" id="PIRSF017269">
    <property type="entry name" value="GCD14"/>
    <property type="match status" value="1"/>
</dbReference>
<dbReference type="Gene3D" id="3.40.50.150">
    <property type="entry name" value="Vaccinia Virus protein VP39"/>
    <property type="match status" value="1"/>
</dbReference>
<proteinExistence type="inferred from homology"/>